<sequence>MSAHELSDPKSASTFHTAWTVAGIFVLRLICATPPSNTMAVATGFVLPAVRGAGWISISPSAQVLSGQLDRLHDVADHDVPVTVVHLGEPNQRDIEGHLKLRVERLLFELPTEPADPTLRRLDQLVDLVAQFA</sequence>
<organism evidence="1 2">
    <name type="scientific">Mycobacterium kubicae</name>
    <dbReference type="NCBI Taxonomy" id="120959"/>
    <lineage>
        <taxon>Bacteria</taxon>
        <taxon>Bacillati</taxon>
        <taxon>Actinomycetota</taxon>
        <taxon>Actinomycetes</taxon>
        <taxon>Mycobacteriales</taxon>
        <taxon>Mycobacteriaceae</taxon>
        <taxon>Mycobacterium</taxon>
        <taxon>Mycobacterium simiae complex</taxon>
    </lineage>
</organism>
<name>A0ABQ1BJV7_9MYCO</name>
<evidence type="ECO:0000313" key="2">
    <source>
        <dbReference type="Proteomes" id="UP000465306"/>
    </source>
</evidence>
<comment type="caution">
    <text evidence="1">The sequence shown here is derived from an EMBL/GenBank/DDBJ whole genome shotgun (WGS) entry which is preliminary data.</text>
</comment>
<keyword evidence="2" id="KW-1185">Reference proteome</keyword>
<dbReference type="Proteomes" id="UP000465306">
    <property type="component" value="Unassembled WGS sequence"/>
</dbReference>
<evidence type="ECO:0000313" key="1">
    <source>
        <dbReference type="EMBL" id="GFG63954.1"/>
    </source>
</evidence>
<dbReference type="EMBL" id="BLKU01000003">
    <property type="protein sequence ID" value="GFG63954.1"/>
    <property type="molecule type" value="Genomic_DNA"/>
</dbReference>
<reference evidence="1 2" key="1">
    <citation type="journal article" date="2019" name="Emerg. Microbes Infect.">
        <title>Comprehensive subspecies identification of 175 nontuberculous mycobacteria species based on 7547 genomic profiles.</title>
        <authorList>
            <person name="Matsumoto Y."/>
            <person name="Kinjo T."/>
            <person name="Motooka D."/>
            <person name="Nabeya D."/>
            <person name="Jung N."/>
            <person name="Uechi K."/>
            <person name="Horii T."/>
            <person name="Iida T."/>
            <person name="Fujita J."/>
            <person name="Nakamura S."/>
        </authorList>
    </citation>
    <scope>NUCLEOTIDE SEQUENCE [LARGE SCALE GENOMIC DNA]</scope>
    <source>
        <strain evidence="1 2">JCM 13573</strain>
    </source>
</reference>
<proteinExistence type="predicted"/>
<gene>
    <name evidence="1" type="ORF">MKUB_14440</name>
</gene>
<protein>
    <submittedName>
        <fullName evidence="1">Uncharacterized protein</fullName>
    </submittedName>
</protein>
<accession>A0ABQ1BJV7</accession>